<gene>
    <name evidence="1" type="ORF">GGR25_000752</name>
</gene>
<comment type="caution">
    <text evidence="1">The sequence shown here is derived from an EMBL/GenBank/DDBJ whole genome shotgun (WGS) entry which is preliminary data.</text>
</comment>
<dbReference type="RefSeq" id="WP_183397360.1">
    <property type="nucleotide sequence ID" value="NZ_JACIDS010000001.1"/>
</dbReference>
<reference evidence="1 2" key="1">
    <citation type="submission" date="2020-08" db="EMBL/GenBank/DDBJ databases">
        <title>Genomic Encyclopedia of Type Strains, Phase IV (KMG-IV): sequencing the most valuable type-strain genomes for metagenomic binning, comparative biology and taxonomic classification.</title>
        <authorList>
            <person name="Goeker M."/>
        </authorList>
    </citation>
    <scope>NUCLEOTIDE SEQUENCE [LARGE SCALE GENOMIC DNA]</scope>
    <source>
        <strain evidence="1 2">DSM 25966</strain>
    </source>
</reference>
<dbReference type="Proteomes" id="UP000553963">
    <property type="component" value="Unassembled WGS sequence"/>
</dbReference>
<evidence type="ECO:0000313" key="1">
    <source>
        <dbReference type="EMBL" id="MBB3929733.1"/>
    </source>
</evidence>
<dbReference type="EMBL" id="JACIDS010000001">
    <property type="protein sequence ID" value="MBB3929733.1"/>
    <property type="molecule type" value="Genomic_DNA"/>
</dbReference>
<proteinExistence type="predicted"/>
<keyword evidence="2" id="KW-1185">Reference proteome</keyword>
<organism evidence="1 2">
    <name type="scientific">Kaistia hirudinis</name>
    <dbReference type="NCBI Taxonomy" id="1293440"/>
    <lineage>
        <taxon>Bacteria</taxon>
        <taxon>Pseudomonadati</taxon>
        <taxon>Pseudomonadota</taxon>
        <taxon>Alphaproteobacteria</taxon>
        <taxon>Hyphomicrobiales</taxon>
        <taxon>Kaistiaceae</taxon>
        <taxon>Kaistia</taxon>
    </lineage>
</organism>
<dbReference type="AlphaFoldDB" id="A0A840AKC8"/>
<evidence type="ECO:0000313" key="2">
    <source>
        <dbReference type="Proteomes" id="UP000553963"/>
    </source>
</evidence>
<sequence>MFIARWQIDARFGYKQQAIELMREWEREIGPKAGIDPSRSTVVTGSIGALEATIENNISVESLAELEGFFQKIGNIPAHAEWGKKLEPHVVSGTSRWNIFRVIPHS</sequence>
<name>A0A840AKC8_9HYPH</name>
<protein>
    <submittedName>
        <fullName evidence="1">Uncharacterized protein</fullName>
    </submittedName>
</protein>
<accession>A0A840AKC8</accession>